<gene>
    <name evidence="2" type="ORF">MES5069_220220</name>
</gene>
<reference evidence="2 3" key="1">
    <citation type="submission" date="2022-03" db="EMBL/GenBank/DDBJ databases">
        <authorList>
            <person name="Brunel B."/>
        </authorList>
    </citation>
    <scope>NUCLEOTIDE SEQUENCE [LARGE SCALE GENOMIC DNA]</scope>
    <source>
        <strain evidence="2">STM5069sample</strain>
    </source>
</reference>
<protein>
    <recommendedName>
        <fullName evidence="1">Transcriptional regulator-like domain-containing protein</fullName>
    </recommendedName>
</protein>
<dbReference type="Proteomes" id="UP001153050">
    <property type="component" value="Unassembled WGS sequence"/>
</dbReference>
<keyword evidence="3" id="KW-1185">Reference proteome</keyword>
<sequence length="63" mass="7131">MSREWAWEFLRRNPAFQRDVTAASQQTNTLSYRRPVTLGVLFRGVLWAKFGGLRSGAWSATAG</sequence>
<evidence type="ECO:0000313" key="3">
    <source>
        <dbReference type="Proteomes" id="UP001153050"/>
    </source>
</evidence>
<feature type="domain" description="Transcriptional regulator-like" evidence="1">
    <location>
        <begin position="3"/>
        <end position="27"/>
    </location>
</feature>
<comment type="caution">
    <text evidence="2">The sequence shown here is derived from an EMBL/GenBank/DDBJ whole genome shotgun (WGS) entry which is preliminary data.</text>
</comment>
<evidence type="ECO:0000259" key="1">
    <source>
        <dbReference type="Pfam" id="PF20109"/>
    </source>
</evidence>
<dbReference type="Pfam" id="PF20109">
    <property type="entry name" value="Trans_reg_dom"/>
    <property type="match status" value="1"/>
</dbReference>
<organism evidence="2 3">
    <name type="scientific">Mesorhizobium escarrei</name>
    <dbReference type="NCBI Taxonomy" id="666018"/>
    <lineage>
        <taxon>Bacteria</taxon>
        <taxon>Pseudomonadati</taxon>
        <taxon>Pseudomonadota</taxon>
        <taxon>Alphaproteobacteria</taxon>
        <taxon>Hyphomicrobiales</taxon>
        <taxon>Phyllobacteriaceae</taxon>
        <taxon>Mesorhizobium</taxon>
    </lineage>
</organism>
<evidence type="ECO:0000313" key="2">
    <source>
        <dbReference type="EMBL" id="CAH2399552.1"/>
    </source>
</evidence>
<dbReference type="EMBL" id="CAKXZT010000116">
    <property type="protein sequence ID" value="CAH2399552.1"/>
    <property type="molecule type" value="Genomic_DNA"/>
</dbReference>
<dbReference type="InterPro" id="IPR045465">
    <property type="entry name" value="Trans_reg_dom"/>
</dbReference>
<proteinExistence type="predicted"/>
<accession>A0ABN8JPF6</accession>
<name>A0ABN8JPF6_9HYPH</name>